<evidence type="ECO:0000256" key="1">
    <source>
        <dbReference type="SAM" id="MobiDB-lite"/>
    </source>
</evidence>
<dbReference type="AlphaFoldDB" id="A0A975FXZ7"/>
<name>A0A975FXZ7_9CAUL</name>
<evidence type="ECO:0000313" key="3">
    <source>
        <dbReference type="Proteomes" id="UP000676409"/>
    </source>
</evidence>
<gene>
    <name evidence="2" type="ORF">KCG34_19815</name>
</gene>
<accession>A0A975FXZ7</accession>
<evidence type="ECO:0000313" key="2">
    <source>
        <dbReference type="EMBL" id="QUD87274.1"/>
    </source>
</evidence>
<sequence>MARKPNYDFERRERERLKAIKLAEKANAKREAKERDGEAPAAPPEES</sequence>
<protein>
    <submittedName>
        <fullName evidence="2">Uncharacterized protein</fullName>
    </submittedName>
</protein>
<dbReference type="Proteomes" id="UP000676409">
    <property type="component" value="Chromosome"/>
</dbReference>
<feature type="compositionally biased region" description="Basic and acidic residues" evidence="1">
    <location>
        <begin position="22"/>
        <end position="38"/>
    </location>
</feature>
<dbReference type="RefSeq" id="WP_211937326.1">
    <property type="nucleotide sequence ID" value="NZ_CP073078.1"/>
</dbReference>
<organism evidence="2 3">
    <name type="scientific">Phenylobacterium montanum</name>
    <dbReference type="NCBI Taxonomy" id="2823693"/>
    <lineage>
        <taxon>Bacteria</taxon>
        <taxon>Pseudomonadati</taxon>
        <taxon>Pseudomonadota</taxon>
        <taxon>Alphaproteobacteria</taxon>
        <taxon>Caulobacterales</taxon>
        <taxon>Caulobacteraceae</taxon>
        <taxon>Phenylobacterium</taxon>
    </lineage>
</organism>
<feature type="region of interest" description="Disordered" evidence="1">
    <location>
        <begin position="22"/>
        <end position="47"/>
    </location>
</feature>
<dbReference type="KEGG" id="caul:KCG34_19815"/>
<dbReference type="EMBL" id="CP073078">
    <property type="protein sequence ID" value="QUD87274.1"/>
    <property type="molecule type" value="Genomic_DNA"/>
</dbReference>
<reference evidence="2" key="1">
    <citation type="submission" date="2021-04" db="EMBL/GenBank/DDBJ databases">
        <title>The complete genome sequence of Caulobacter sp. S6.</title>
        <authorList>
            <person name="Tang Y."/>
            <person name="Ouyang W."/>
            <person name="Liu Q."/>
            <person name="Huang B."/>
            <person name="Guo Z."/>
            <person name="Lei P."/>
        </authorList>
    </citation>
    <scope>NUCLEOTIDE SEQUENCE</scope>
    <source>
        <strain evidence="2">S6</strain>
    </source>
</reference>
<proteinExistence type="predicted"/>
<keyword evidence="3" id="KW-1185">Reference proteome</keyword>